<comment type="catalytic activity">
    <reaction evidence="19">
        <text>a (3S)-3-hydroxyacyl-CoA + NAD(+) = a 3-oxoacyl-CoA + NADH + H(+)</text>
        <dbReference type="Rhea" id="RHEA:22432"/>
        <dbReference type="ChEBI" id="CHEBI:15378"/>
        <dbReference type="ChEBI" id="CHEBI:57318"/>
        <dbReference type="ChEBI" id="CHEBI:57540"/>
        <dbReference type="ChEBI" id="CHEBI:57945"/>
        <dbReference type="ChEBI" id="CHEBI:90726"/>
        <dbReference type="EC" id="1.1.1.35"/>
    </reaction>
    <physiologicalReaction direction="left-to-right" evidence="19">
        <dbReference type="Rhea" id="RHEA:22433"/>
    </physiologicalReaction>
</comment>
<comment type="catalytic activity">
    <reaction evidence="13">
        <text>(3E,5Z)-tetradecadienoyl-CoA = (2E,5Z)-tetradecadienoyl-CoA</text>
        <dbReference type="Rhea" id="RHEA:47464"/>
        <dbReference type="ChEBI" id="CHEBI:71586"/>
        <dbReference type="ChEBI" id="CHEBI:87701"/>
    </reaction>
    <physiologicalReaction direction="right-to-left" evidence="13">
        <dbReference type="Rhea" id="RHEA:47466"/>
    </physiologicalReaction>
</comment>
<evidence type="ECO:0000256" key="11">
    <source>
        <dbReference type="ARBA" id="ARBA00036370"/>
    </source>
</evidence>
<dbReference type="InParanoid" id="A0A672JKV5"/>
<accession>A0A672JKV5</accession>
<dbReference type="GO" id="GO:0006635">
    <property type="term" value="P:fatty acid beta-oxidation"/>
    <property type="evidence" value="ECO:0007669"/>
    <property type="project" value="TreeGrafter"/>
</dbReference>
<dbReference type="GO" id="GO:0004165">
    <property type="term" value="F:delta(3)-delta(2)-enoyl-CoA isomerase activity"/>
    <property type="evidence" value="ECO:0007669"/>
    <property type="project" value="UniProtKB-EC"/>
</dbReference>
<evidence type="ECO:0000256" key="10">
    <source>
        <dbReference type="ARBA" id="ARBA00036353"/>
    </source>
</evidence>
<keyword evidence="1" id="KW-0413">Isomerase</keyword>
<dbReference type="PANTHER" id="PTHR23309">
    <property type="entry name" value="3-HYDROXYACYL-COA DEHYROGENASE"/>
    <property type="match status" value="1"/>
</dbReference>
<name>A0A672JKV5_SALFA</name>
<keyword evidence="3" id="KW-0511">Multifunctional enzyme</keyword>
<evidence type="ECO:0000256" key="13">
    <source>
        <dbReference type="ARBA" id="ARBA00036570"/>
    </source>
</evidence>
<dbReference type="Proteomes" id="UP000472267">
    <property type="component" value="Chromosome 16"/>
</dbReference>
<evidence type="ECO:0000256" key="3">
    <source>
        <dbReference type="ARBA" id="ARBA00023268"/>
    </source>
</evidence>
<dbReference type="GO" id="GO:0003857">
    <property type="term" value="F:(3S)-3-hydroxyacyl-CoA dehydrogenase (NAD+) activity"/>
    <property type="evidence" value="ECO:0007669"/>
    <property type="project" value="UniProtKB-EC"/>
</dbReference>
<evidence type="ECO:0000256" key="1">
    <source>
        <dbReference type="ARBA" id="ARBA00023235"/>
    </source>
</evidence>
<evidence type="ECO:0000313" key="23">
    <source>
        <dbReference type="Proteomes" id="UP000472267"/>
    </source>
</evidence>
<evidence type="ECO:0000256" key="7">
    <source>
        <dbReference type="ARBA" id="ARBA00035949"/>
    </source>
</evidence>
<dbReference type="PANTHER" id="PTHR23309:SF49">
    <property type="entry name" value="PEROXISOMAL BIFUNCTIONAL ENZYME"/>
    <property type="match status" value="1"/>
</dbReference>
<dbReference type="AlphaFoldDB" id="A0A672JKV5"/>
<comment type="catalytic activity">
    <reaction evidence="7">
        <text>a (3E)-enoyl-CoA = a 4-saturated (2E)-enoyl-CoA</text>
        <dbReference type="Rhea" id="RHEA:45228"/>
        <dbReference type="ChEBI" id="CHEBI:58521"/>
        <dbReference type="ChEBI" id="CHEBI:85097"/>
        <dbReference type="EC" id="5.3.3.8"/>
    </reaction>
    <physiologicalReaction direction="left-to-right" evidence="7">
        <dbReference type="Rhea" id="RHEA:45229"/>
    </physiologicalReaction>
</comment>
<comment type="catalytic activity">
    <reaction evidence="9">
        <text>(3Z)-hexenoyl-CoA = (2E)-hexenoyl-CoA</text>
        <dbReference type="Rhea" id="RHEA:45748"/>
        <dbReference type="ChEBI" id="CHEBI:62077"/>
        <dbReference type="ChEBI" id="CHEBI:85415"/>
    </reaction>
    <physiologicalReaction direction="left-to-right" evidence="9">
        <dbReference type="Rhea" id="RHEA:45749"/>
    </physiologicalReaction>
</comment>
<reference evidence="22" key="3">
    <citation type="submission" date="2025-09" db="UniProtKB">
        <authorList>
            <consortium name="Ensembl"/>
        </authorList>
    </citation>
    <scope>IDENTIFICATION</scope>
</reference>
<comment type="catalytic activity">
    <reaction evidence="20">
        <text>(3S)-hydroxyhexadecanedioyl-CoA + NAD(+) = 3-oxohexadecanedioyl-CoA + NADH + H(+)</text>
        <dbReference type="Rhea" id="RHEA:40267"/>
        <dbReference type="ChEBI" id="CHEBI:15378"/>
        <dbReference type="ChEBI" id="CHEBI:57540"/>
        <dbReference type="ChEBI" id="CHEBI:57945"/>
        <dbReference type="ChEBI" id="CHEBI:77080"/>
        <dbReference type="ChEBI" id="CHEBI:77081"/>
    </reaction>
    <physiologicalReaction direction="left-to-right" evidence="20">
        <dbReference type="Rhea" id="RHEA:40268"/>
    </physiologicalReaction>
</comment>
<evidence type="ECO:0000313" key="22">
    <source>
        <dbReference type="Ensembl" id="ENSSFAP00005053809.1"/>
    </source>
</evidence>
<comment type="catalytic activity">
    <reaction evidence="14">
        <text>(3E)-decenoyl-CoA = (2E)-decenoyl-CoA</text>
        <dbReference type="Rhea" id="RHEA:45752"/>
        <dbReference type="ChEBI" id="CHEBI:61406"/>
        <dbReference type="ChEBI" id="CHEBI:84793"/>
    </reaction>
    <physiologicalReaction direction="left-to-right" evidence="14">
        <dbReference type="Rhea" id="RHEA:45753"/>
    </physiologicalReaction>
</comment>
<comment type="catalytic activity">
    <reaction evidence="5">
        <text>(3E,5Z)-octadienoyl-CoA = (2E,5Z)-octadienoyl-CoA</text>
        <dbReference type="Rhea" id="RHEA:49932"/>
        <dbReference type="ChEBI" id="CHEBI:85108"/>
        <dbReference type="ChEBI" id="CHEBI:131990"/>
    </reaction>
    <physiologicalReaction direction="right-to-left" evidence="5">
        <dbReference type="Rhea" id="RHEA:49934"/>
    </physiologicalReaction>
</comment>
<dbReference type="CDD" id="cd06558">
    <property type="entry name" value="crotonase-like"/>
    <property type="match status" value="1"/>
</dbReference>
<dbReference type="Gene3D" id="3.90.226.10">
    <property type="entry name" value="2-enoyl-CoA Hydratase, Chain A, domain 1"/>
    <property type="match status" value="1"/>
</dbReference>
<comment type="catalytic activity">
    <reaction evidence="6">
        <text>a 4-saturated-(3S)-3-hydroxyacyl-CoA = a (3E)-enoyl-CoA + H2O</text>
        <dbReference type="Rhea" id="RHEA:20724"/>
        <dbReference type="ChEBI" id="CHEBI:15377"/>
        <dbReference type="ChEBI" id="CHEBI:58521"/>
        <dbReference type="ChEBI" id="CHEBI:137480"/>
        <dbReference type="EC" id="4.2.1.17"/>
    </reaction>
    <physiologicalReaction direction="left-to-right" evidence="6">
        <dbReference type="Rhea" id="RHEA:20725"/>
    </physiologicalReaction>
</comment>
<evidence type="ECO:0000256" key="21">
    <source>
        <dbReference type="RuleBase" id="RU003707"/>
    </source>
</evidence>
<keyword evidence="2" id="KW-0456">Lyase</keyword>
<dbReference type="InterPro" id="IPR001753">
    <property type="entry name" value="Enoyl-CoA_hydra/iso"/>
</dbReference>
<evidence type="ECO:0000256" key="20">
    <source>
        <dbReference type="ARBA" id="ARBA00049448"/>
    </source>
</evidence>
<comment type="similarity">
    <text evidence="21">Belongs to the enoyl-CoA hydratase/isomerase family.</text>
</comment>
<evidence type="ECO:0000256" key="4">
    <source>
        <dbReference type="ARBA" id="ARBA00035760"/>
    </source>
</evidence>
<dbReference type="InterPro" id="IPR029045">
    <property type="entry name" value="ClpP/crotonase-like_dom_sf"/>
</dbReference>
<proteinExistence type="inferred from homology"/>
<comment type="similarity">
    <text evidence="16">In the C-terminal section; belongs to the 3-hydroxyacyl-CoA dehydrogenase family.</text>
</comment>
<evidence type="ECO:0000256" key="14">
    <source>
        <dbReference type="ARBA" id="ARBA00036656"/>
    </source>
</evidence>
<reference evidence="22" key="1">
    <citation type="submission" date="2019-06" db="EMBL/GenBank/DDBJ databases">
        <authorList>
            <consortium name="Wellcome Sanger Institute Data Sharing"/>
        </authorList>
    </citation>
    <scope>NUCLEOTIDE SEQUENCE [LARGE SCALE GENOMIC DNA]</scope>
</reference>
<organism evidence="22 23">
    <name type="scientific">Salarias fasciatus</name>
    <name type="common">Jewelled blenny</name>
    <name type="synonym">Blennius fasciatus</name>
    <dbReference type="NCBI Taxonomy" id="181472"/>
    <lineage>
        <taxon>Eukaryota</taxon>
        <taxon>Metazoa</taxon>
        <taxon>Chordata</taxon>
        <taxon>Craniata</taxon>
        <taxon>Vertebrata</taxon>
        <taxon>Euteleostomi</taxon>
        <taxon>Actinopterygii</taxon>
        <taxon>Neopterygii</taxon>
        <taxon>Teleostei</taxon>
        <taxon>Neoteleostei</taxon>
        <taxon>Acanthomorphata</taxon>
        <taxon>Ovalentaria</taxon>
        <taxon>Blenniimorphae</taxon>
        <taxon>Blenniiformes</taxon>
        <taxon>Blennioidei</taxon>
        <taxon>Blenniidae</taxon>
        <taxon>Salariinae</taxon>
        <taxon>Salarias</taxon>
    </lineage>
</organism>
<evidence type="ECO:0000256" key="5">
    <source>
        <dbReference type="ARBA" id="ARBA00035863"/>
    </source>
</evidence>
<dbReference type="GO" id="GO:0005777">
    <property type="term" value="C:peroxisome"/>
    <property type="evidence" value="ECO:0007669"/>
    <property type="project" value="TreeGrafter"/>
</dbReference>
<comment type="catalytic activity">
    <reaction evidence="12">
        <text>(2S,3S)-3-hydroxy-2-methylbutanoyl-CoA = (2E)-2-methylbut-2-enoyl-CoA + H2O</text>
        <dbReference type="Rhea" id="RHEA:31119"/>
        <dbReference type="ChEBI" id="CHEBI:15377"/>
        <dbReference type="ChEBI" id="CHEBI:57312"/>
        <dbReference type="ChEBI" id="CHEBI:57337"/>
    </reaction>
    <physiologicalReaction direction="right-to-left" evidence="12">
        <dbReference type="Rhea" id="RHEA:31121"/>
    </physiologicalReaction>
</comment>
<dbReference type="OMA" id="DLMEHEN"/>
<sequence length="222" mass="24000">MLEGKRNPPALHIPEAYWQGIVDSVQRALREPKVKCVVICGQNGIFCGGADIREFSGPMSGPPLTPMIHSIEAAAKPMVAAIEGSALGGGLLLALGCHYRIAHSKTRLGFPEVILGLLPAAGGTQLLPRLIGVPAALDLITTGRHVTAAEALQLGMVDQVTDRNIMDVAVKFALSVVGKPLLHLAIYFDSGKTVGMLSLVFFCRKRYHQKTFIYFFFFFILD</sequence>
<comment type="catalytic activity">
    <reaction evidence="4">
        <text>(3S)-hydroxydecanoyl-CoA = (2E)-decenoyl-CoA + H2O</text>
        <dbReference type="Rhea" id="RHEA:31191"/>
        <dbReference type="ChEBI" id="CHEBI:15377"/>
        <dbReference type="ChEBI" id="CHEBI:61406"/>
        <dbReference type="ChEBI" id="CHEBI:62616"/>
    </reaction>
    <physiologicalReaction direction="right-to-left" evidence="4">
        <dbReference type="Rhea" id="RHEA:31193"/>
    </physiologicalReaction>
</comment>
<evidence type="ECO:0000256" key="17">
    <source>
        <dbReference type="ARBA" id="ARBA00039632"/>
    </source>
</evidence>
<evidence type="ECO:0000256" key="16">
    <source>
        <dbReference type="ARBA" id="ARBA00038365"/>
    </source>
</evidence>
<dbReference type="Pfam" id="PF00378">
    <property type="entry name" value="ECH_1"/>
    <property type="match status" value="1"/>
</dbReference>
<evidence type="ECO:0000256" key="2">
    <source>
        <dbReference type="ARBA" id="ARBA00023239"/>
    </source>
</evidence>
<dbReference type="Ensembl" id="ENSSFAT00005055487.1">
    <property type="protein sequence ID" value="ENSSFAP00005053809.1"/>
    <property type="gene ID" value="ENSSFAG00005025680.1"/>
</dbReference>
<keyword evidence="23" id="KW-1185">Reference proteome</keyword>
<evidence type="ECO:0000256" key="9">
    <source>
        <dbReference type="ARBA" id="ARBA00036336"/>
    </source>
</evidence>
<comment type="catalytic activity">
    <reaction evidence="15">
        <text>(2E)-hexadecenedioyl-CoA + H2O = (3S)-hydroxyhexadecanedioyl-CoA</text>
        <dbReference type="Rhea" id="RHEA:40259"/>
        <dbReference type="ChEBI" id="CHEBI:15377"/>
        <dbReference type="ChEBI" id="CHEBI:77075"/>
        <dbReference type="ChEBI" id="CHEBI:77080"/>
    </reaction>
    <physiologicalReaction direction="left-to-right" evidence="15">
        <dbReference type="Rhea" id="RHEA:40260"/>
    </physiologicalReaction>
</comment>
<protein>
    <recommendedName>
        <fullName evidence="17">Peroxisomal bifunctional enzyme</fullName>
    </recommendedName>
    <alternativeName>
        <fullName evidence="18">Multifunctional enzyme 1</fullName>
    </alternativeName>
</protein>
<evidence type="ECO:0000256" key="12">
    <source>
        <dbReference type="ARBA" id="ARBA00036472"/>
    </source>
</evidence>
<comment type="catalytic activity">
    <reaction evidence="8">
        <text>a (3Z)-enoyl-CoA = a 4-saturated (2E)-enoyl-CoA</text>
        <dbReference type="Rhea" id="RHEA:45900"/>
        <dbReference type="ChEBI" id="CHEBI:85097"/>
        <dbReference type="ChEBI" id="CHEBI:85489"/>
        <dbReference type="EC" id="5.3.3.8"/>
    </reaction>
    <physiologicalReaction direction="left-to-right" evidence="8">
        <dbReference type="Rhea" id="RHEA:45901"/>
    </physiologicalReaction>
</comment>
<evidence type="ECO:0000256" key="15">
    <source>
        <dbReference type="ARBA" id="ARBA00036989"/>
    </source>
</evidence>
<reference evidence="22" key="2">
    <citation type="submission" date="2025-08" db="UniProtKB">
        <authorList>
            <consortium name="Ensembl"/>
        </authorList>
    </citation>
    <scope>IDENTIFICATION</scope>
</reference>
<dbReference type="SUPFAM" id="SSF52096">
    <property type="entry name" value="ClpP/crotonase"/>
    <property type="match status" value="1"/>
</dbReference>
<comment type="catalytic activity">
    <reaction evidence="10">
        <text>(3E)-hexenoyl-CoA = (2E)-hexenoyl-CoA</text>
        <dbReference type="Rhea" id="RHEA:45736"/>
        <dbReference type="ChEBI" id="CHEBI:62077"/>
        <dbReference type="ChEBI" id="CHEBI:84790"/>
    </reaction>
    <physiologicalReaction direction="left-to-right" evidence="10">
        <dbReference type="Rhea" id="RHEA:45737"/>
    </physiologicalReaction>
</comment>
<evidence type="ECO:0000256" key="6">
    <source>
        <dbReference type="ARBA" id="ARBA00035909"/>
    </source>
</evidence>
<dbReference type="GO" id="GO:0004300">
    <property type="term" value="F:enoyl-CoA hydratase activity"/>
    <property type="evidence" value="ECO:0007669"/>
    <property type="project" value="UniProtKB-EC"/>
</dbReference>
<evidence type="ECO:0000256" key="8">
    <source>
        <dbReference type="ARBA" id="ARBA00035959"/>
    </source>
</evidence>
<evidence type="ECO:0000256" key="18">
    <source>
        <dbReference type="ARBA" id="ARBA00042031"/>
    </source>
</evidence>
<dbReference type="PROSITE" id="PS00166">
    <property type="entry name" value="ENOYL_COA_HYDRATASE"/>
    <property type="match status" value="1"/>
</dbReference>
<comment type="catalytic activity">
    <reaction evidence="11">
        <text>(3S)-hydroxyhexanoyl-CoA = (2E)-hexenoyl-CoA + H2O</text>
        <dbReference type="Rhea" id="RHEA:30547"/>
        <dbReference type="ChEBI" id="CHEBI:15377"/>
        <dbReference type="ChEBI" id="CHEBI:62075"/>
        <dbReference type="ChEBI" id="CHEBI:62077"/>
    </reaction>
    <physiologicalReaction direction="right-to-left" evidence="11">
        <dbReference type="Rhea" id="RHEA:30549"/>
    </physiologicalReaction>
</comment>
<dbReference type="InterPro" id="IPR018376">
    <property type="entry name" value="Enoyl-CoA_hyd/isom_CS"/>
</dbReference>
<evidence type="ECO:0000256" key="19">
    <source>
        <dbReference type="ARBA" id="ARBA00048911"/>
    </source>
</evidence>